<sequence length="1213" mass="134911">MWWKSRPCHILRTYTIHCDSEDEMEDVKIVYLTSSSMSSMSSLGKYQSDWEWAPIRKLIPFYGKRDKEVDADVGRAQWCSAAMDTYVQQQCRQGGGGKNGEEERKYLNHVLSVAKQRAGYEDTSTNMDMDTDTGTKLISSTSAKIKETEKLKSEVTSKSSHTLNINFGSDSESESDSSSSAGYETKKKKSEKERSSTSVSTSTSKSTKANANANAKKRITFDIDSDDSSSSSSSSVAFKAKSKSKASNSVSTSTSIKEKASKKTKDKSTFKSKSSHTSSTTKSIGSASDSASDSSTASASLAIPSTLMSSPVQSPMQSPVPSPSPKRKRNKYDDFNEEELEVEEPYTQAEPTDYEIRKKSQSSQSNDGTNDSDDDSMDMGIFNLHKCKKSNEPIRPGDVIEYWNPIFVKGSAQGKRTATVLSVDPSNDNDCSLRLSNMEAIPDTTEIRRVKTMSYRKRKDKDNRIKRKRNSNPRRESRELVMDIAPGPGQIDHPGVYRLIRDFALQKWKEPKRLEEFMEMETEAKRMGRIMEKNRKIMEKKAKKDGFAPMDMVYGGKRKCNRGDEIQLSGSDSEIEIVVENDRNNSKSDIDSGSESDDSLAQIVKRNKRKAEERKKLYGSPSSISRLPISIGRKKDRDRDKNVGVSKAKSQRSHSNSSNSVKNKHKSGVLAQLEDDAYSDSNSDSDDSLLEDPRLESLKKFMKDNKLKQIKSPVRAVSSPVRSPVTTKNKKTLKASKSQSNNALKSKLDNVGDDFFDDEGSSDDDDESSSKSAYGSNASSRRKPPLTIATSKYESVSASKYGSIKGLKYNKKKCMNKKEVKRAKEGNSLSLVQELEDWDAEVSDASESQSHPSAKCNIIVSTSKAKAKSKSNPPCSLQSLSQSSQNDTQSQRIKKKGKQKMRNKLAAKSKRSELSDTSSDDDDEDNGNIGRSAKYLSTSRSRKISGKENNLSSSDDDDDDVDLLEPVFDDSKEKEKKSKKKSKNRSYKERMKKRSPSSRTTAGTNASATGSYNQDNDQDPPLRKVSYSLSSSSTSSTPISSRKKMKSALKERKNTLLADTQISKREKKKKDSNSHKLASNSSHNEVIPTFMNKPIPRKKKKDHHPLELTQDSIEDGSISGAGPSASDRRNVYNQTYGTDRSKLRATSSAPQAESPRALRRRLKKESQIPGSLHTVNVHNRSRNTPTSRNHLNHLKPSLTVASISFTKHNNKYG</sequence>
<feature type="compositionally biased region" description="Low complexity" evidence="1">
    <location>
        <begin position="712"/>
        <end position="725"/>
    </location>
</feature>
<organism evidence="2">
    <name type="scientific">Chaetoceros debilis</name>
    <dbReference type="NCBI Taxonomy" id="122233"/>
    <lineage>
        <taxon>Eukaryota</taxon>
        <taxon>Sar</taxon>
        <taxon>Stramenopiles</taxon>
        <taxon>Ochrophyta</taxon>
        <taxon>Bacillariophyta</taxon>
        <taxon>Coscinodiscophyceae</taxon>
        <taxon>Chaetocerotophycidae</taxon>
        <taxon>Chaetocerotales</taxon>
        <taxon>Chaetocerotaceae</taxon>
        <taxon>Chaetoceros</taxon>
    </lineage>
</organism>
<dbReference type="AlphaFoldDB" id="A0A7S3V8T2"/>
<feature type="compositionally biased region" description="Acidic residues" evidence="1">
    <location>
        <begin position="954"/>
        <end position="963"/>
    </location>
</feature>
<dbReference type="EMBL" id="HBIO01012622">
    <property type="protein sequence ID" value="CAE0464966.1"/>
    <property type="molecule type" value="Transcribed_RNA"/>
</dbReference>
<gene>
    <name evidence="2" type="ORF">CDEB00056_LOCUS9807</name>
</gene>
<feature type="compositionally biased region" description="Polar residues" evidence="1">
    <location>
        <begin position="1075"/>
        <end position="1084"/>
    </location>
</feature>
<feature type="compositionally biased region" description="Basic and acidic residues" evidence="1">
    <location>
        <begin position="633"/>
        <end position="642"/>
    </location>
</feature>
<feature type="compositionally biased region" description="Polar residues" evidence="1">
    <location>
        <begin position="735"/>
        <end position="744"/>
    </location>
</feature>
<evidence type="ECO:0000256" key="1">
    <source>
        <dbReference type="SAM" id="MobiDB-lite"/>
    </source>
</evidence>
<evidence type="ECO:0000313" key="2">
    <source>
        <dbReference type="EMBL" id="CAE0464966.1"/>
    </source>
</evidence>
<feature type="compositionally biased region" description="Low complexity" evidence="1">
    <location>
        <begin position="228"/>
        <end position="255"/>
    </location>
</feature>
<feature type="compositionally biased region" description="Acidic residues" evidence="1">
    <location>
        <begin position="673"/>
        <end position="690"/>
    </location>
</feature>
<feature type="compositionally biased region" description="Basic and acidic residues" evidence="1">
    <location>
        <begin position="145"/>
        <end position="155"/>
    </location>
</feature>
<accession>A0A7S3V8T2</accession>
<feature type="compositionally biased region" description="Low complexity" evidence="1">
    <location>
        <begin position="619"/>
        <end position="631"/>
    </location>
</feature>
<reference evidence="2" key="1">
    <citation type="submission" date="2021-01" db="EMBL/GenBank/DDBJ databases">
        <authorList>
            <person name="Corre E."/>
            <person name="Pelletier E."/>
            <person name="Niang G."/>
            <person name="Scheremetjew M."/>
            <person name="Finn R."/>
            <person name="Kale V."/>
            <person name="Holt S."/>
            <person name="Cochrane G."/>
            <person name="Meng A."/>
            <person name="Brown T."/>
            <person name="Cohen L."/>
        </authorList>
    </citation>
    <scope>NUCLEOTIDE SEQUENCE</scope>
    <source>
        <strain evidence="2">MM31A-1</strain>
    </source>
</reference>
<feature type="region of interest" description="Disordered" evidence="1">
    <location>
        <begin position="456"/>
        <end position="478"/>
    </location>
</feature>
<name>A0A7S3V8T2_9STRA</name>
<feature type="compositionally biased region" description="Acidic residues" evidence="1">
    <location>
        <begin position="335"/>
        <end position="344"/>
    </location>
</feature>
<feature type="compositionally biased region" description="Low complexity" evidence="1">
    <location>
        <begin position="870"/>
        <end position="891"/>
    </location>
</feature>
<feature type="compositionally biased region" description="Low complexity" evidence="1">
    <location>
        <begin position="271"/>
        <end position="300"/>
    </location>
</feature>
<feature type="region of interest" description="Disordered" evidence="1">
    <location>
        <begin position="581"/>
        <end position="600"/>
    </location>
</feature>
<feature type="compositionally biased region" description="Low complexity" evidence="1">
    <location>
        <begin position="308"/>
        <end position="317"/>
    </location>
</feature>
<feature type="region of interest" description="Disordered" evidence="1">
    <location>
        <begin position="863"/>
        <end position="1166"/>
    </location>
</feature>
<feature type="compositionally biased region" description="Low complexity" evidence="1">
    <location>
        <begin position="1026"/>
        <end position="1040"/>
    </location>
</feature>
<feature type="region of interest" description="Disordered" evidence="1">
    <location>
        <begin position="145"/>
        <end position="378"/>
    </location>
</feature>
<feature type="compositionally biased region" description="Low complexity" evidence="1">
    <location>
        <begin position="997"/>
        <end position="1011"/>
    </location>
</feature>
<feature type="compositionally biased region" description="Low complexity" evidence="1">
    <location>
        <begin position="196"/>
        <end position="214"/>
    </location>
</feature>
<feature type="compositionally biased region" description="Acidic residues" evidence="1">
    <location>
        <begin position="751"/>
        <end position="767"/>
    </location>
</feature>
<feature type="compositionally biased region" description="Basic and acidic residues" evidence="1">
    <location>
        <begin position="691"/>
        <end position="707"/>
    </location>
</feature>
<proteinExistence type="predicted"/>
<feature type="region of interest" description="Disordered" evidence="1">
    <location>
        <begin position="607"/>
        <end position="792"/>
    </location>
</feature>
<feature type="compositionally biased region" description="Polar residues" evidence="1">
    <location>
        <begin position="1131"/>
        <end position="1151"/>
    </location>
</feature>
<feature type="compositionally biased region" description="Polar residues" evidence="1">
    <location>
        <begin position="156"/>
        <end position="168"/>
    </location>
</feature>
<protein>
    <submittedName>
        <fullName evidence="2">Uncharacterized protein</fullName>
    </submittedName>
</protein>
<feature type="compositionally biased region" description="Basic and acidic residues" evidence="1">
    <location>
        <begin position="581"/>
        <end position="590"/>
    </location>
</feature>
<feature type="compositionally biased region" description="Basic residues" evidence="1">
    <location>
        <begin position="892"/>
        <end position="909"/>
    </location>
</feature>
<feature type="compositionally biased region" description="Basic and acidic residues" evidence="1">
    <location>
        <begin position="256"/>
        <end position="269"/>
    </location>
</feature>
<feature type="compositionally biased region" description="Basic residues" evidence="1">
    <location>
        <begin position="456"/>
        <end position="472"/>
    </location>
</feature>
<feature type="compositionally biased region" description="Basic residues" evidence="1">
    <location>
        <begin position="977"/>
        <end position="996"/>
    </location>
</feature>
<feature type="compositionally biased region" description="Low complexity" evidence="1">
    <location>
        <begin position="770"/>
        <end position="779"/>
    </location>
</feature>